<comment type="caution">
    <text evidence="10">The sequence shown here is derived from an EMBL/GenBank/DDBJ whole genome shotgun (WGS) entry which is preliminary data.</text>
</comment>
<comment type="subcellular location">
    <subcellularLocation>
        <location evidence="1">Nucleus</location>
    </subcellularLocation>
</comment>
<feature type="region of interest" description="Disordered" evidence="8">
    <location>
        <begin position="1"/>
        <end position="99"/>
    </location>
</feature>
<evidence type="ECO:0000313" key="10">
    <source>
        <dbReference type="EMBL" id="GFP56240.1"/>
    </source>
</evidence>
<dbReference type="GO" id="GO:0031499">
    <property type="term" value="C:TRAMP complex"/>
    <property type="evidence" value="ECO:0007669"/>
    <property type="project" value="TreeGrafter"/>
</dbReference>
<dbReference type="Pfam" id="PF00098">
    <property type="entry name" value="zf-CCHC"/>
    <property type="match status" value="1"/>
</dbReference>
<organism evidence="10 11">
    <name type="scientific">Trichoderma asperellum</name>
    <name type="common">Filamentous fungus</name>
    <dbReference type="NCBI Taxonomy" id="101201"/>
    <lineage>
        <taxon>Eukaryota</taxon>
        <taxon>Fungi</taxon>
        <taxon>Dikarya</taxon>
        <taxon>Ascomycota</taxon>
        <taxon>Pezizomycotina</taxon>
        <taxon>Sordariomycetes</taxon>
        <taxon>Hypocreomycetidae</taxon>
        <taxon>Hypocreales</taxon>
        <taxon>Hypocreaceae</taxon>
        <taxon>Trichoderma</taxon>
    </lineage>
</organism>
<gene>
    <name evidence="10" type="ORF">TASIC1_0006041000</name>
</gene>
<dbReference type="GO" id="GO:0071035">
    <property type="term" value="P:nuclear polyadenylation-dependent rRNA catabolic process"/>
    <property type="evidence" value="ECO:0007669"/>
    <property type="project" value="TreeGrafter"/>
</dbReference>
<dbReference type="Gene3D" id="4.10.60.10">
    <property type="entry name" value="Zinc finger, CCHC-type"/>
    <property type="match status" value="2"/>
</dbReference>
<feature type="compositionally biased region" description="Polar residues" evidence="8">
    <location>
        <begin position="31"/>
        <end position="44"/>
    </location>
</feature>
<evidence type="ECO:0000259" key="9">
    <source>
        <dbReference type="PROSITE" id="PS50158"/>
    </source>
</evidence>
<evidence type="ECO:0000256" key="8">
    <source>
        <dbReference type="SAM" id="MobiDB-lite"/>
    </source>
</evidence>
<evidence type="ECO:0000256" key="4">
    <source>
        <dbReference type="ARBA" id="ARBA00022771"/>
    </source>
</evidence>
<dbReference type="GO" id="GO:0071031">
    <property type="term" value="P:nuclear mRNA surveillance of mRNA 3'-end processing"/>
    <property type="evidence" value="ECO:0007669"/>
    <property type="project" value="TreeGrafter"/>
</dbReference>
<dbReference type="OrthoDB" id="7608935at2759"/>
<dbReference type="PROSITE" id="PS50158">
    <property type="entry name" value="ZF_CCHC"/>
    <property type="match status" value="2"/>
</dbReference>
<dbReference type="InterPro" id="IPR051644">
    <property type="entry name" value="TRAMP_AT-DNA-binding"/>
</dbReference>
<dbReference type="InterPro" id="IPR001878">
    <property type="entry name" value="Znf_CCHC"/>
</dbReference>
<feature type="compositionally biased region" description="Acidic residues" evidence="8">
    <location>
        <begin position="573"/>
        <end position="604"/>
    </location>
</feature>
<keyword evidence="4 7" id="KW-0863">Zinc-finger</keyword>
<feature type="region of interest" description="Disordered" evidence="8">
    <location>
        <begin position="511"/>
        <end position="554"/>
    </location>
</feature>
<dbReference type="Proteomes" id="UP000517252">
    <property type="component" value="Unassembled WGS sequence"/>
</dbReference>
<evidence type="ECO:0000256" key="3">
    <source>
        <dbReference type="ARBA" id="ARBA00022737"/>
    </source>
</evidence>
<dbReference type="GO" id="GO:0008270">
    <property type="term" value="F:zinc ion binding"/>
    <property type="evidence" value="ECO:0007669"/>
    <property type="project" value="UniProtKB-KW"/>
</dbReference>
<evidence type="ECO:0000313" key="11">
    <source>
        <dbReference type="Proteomes" id="UP000517252"/>
    </source>
</evidence>
<feature type="compositionally biased region" description="Polar residues" evidence="8">
    <location>
        <begin position="511"/>
        <end position="520"/>
    </location>
</feature>
<dbReference type="GO" id="GO:0071039">
    <property type="term" value="P:nuclear polyadenylation-dependent CUT catabolic process"/>
    <property type="evidence" value="ECO:0007669"/>
    <property type="project" value="TreeGrafter"/>
</dbReference>
<feature type="compositionally biased region" description="Basic and acidic residues" evidence="8">
    <location>
        <begin position="77"/>
        <end position="92"/>
    </location>
</feature>
<protein>
    <submittedName>
        <fullName evidence="10">Protein AIR2</fullName>
    </submittedName>
</protein>
<keyword evidence="3" id="KW-0677">Repeat</keyword>
<dbReference type="GO" id="GO:0003723">
    <property type="term" value="F:RNA binding"/>
    <property type="evidence" value="ECO:0007669"/>
    <property type="project" value="TreeGrafter"/>
</dbReference>
<feature type="region of interest" description="Disordered" evidence="8">
    <location>
        <begin position="198"/>
        <end position="289"/>
    </location>
</feature>
<dbReference type="GO" id="GO:0071036">
    <property type="term" value="P:nuclear polyadenylation-dependent snoRNA catabolic process"/>
    <property type="evidence" value="ECO:0007669"/>
    <property type="project" value="TreeGrafter"/>
</dbReference>
<keyword evidence="6" id="KW-0539">Nucleus</keyword>
<dbReference type="SMART" id="SM00343">
    <property type="entry name" value="ZnF_C2HC"/>
    <property type="match status" value="5"/>
</dbReference>
<keyword evidence="5" id="KW-0862">Zinc</keyword>
<sequence length="630" mass="68614">MAAAQSNSGDFISILSSEDERPLPKKRRSPNDSPASNDGQNASTERSKRARISPASADSIAGAKVSEEGEIDEDSEGEVHTPDTGSEGKRSGDSASGAVFVPRDPPVYTNDSLSLQLPVFSQQREGSWLERFKEWVQLLHTANSSHAAEFTPTLIRAAYAQYIDIHSRLKSNKKRSAKLAADNFEDASLAQLLASLRPEAAQAQQPANGLTEPQSRSDASDQLQTANHKNDQPAASDGQPDEVAAQVSGGYVIDVNPQPQPSNAQKQQPEPQPTKIAMPRREGVPSGDDALQQQRRYFPSAADPSNMCLLCGREGHTADGCTNDSCKFCGKNDHWDYVCTSIKLRCRKCNQLGHKAASCTEKLALTKQEGRACSYCNSPDHLETECTEIWRSFHPETGTIKTVIALPVSCSICGSGQHFAGDCRQRQDSAPNPTWSLANKSQYLDPTCSSSAISSVAEPLSNQPSDLRIRGHASRANTVHYSEGEDSDDVEFLGHRAAPKPVRTGRITVSANLHTPNGSHQPPLPPGDRLHRAQQDRPIRKGKSDLRFPPDHQRPHGIIAVCHRPLPCLEEEDEAADEATEVDEAVEEEAEATEEESLEVEDIEVAFQPHNSGMLRNPMKPGGKSNCKHR</sequence>
<evidence type="ECO:0000256" key="7">
    <source>
        <dbReference type="PROSITE-ProRule" id="PRU00047"/>
    </source>
</evidence>
<feature type="compositionally biased region" description="Polar residues" evidence="8">
    <location>
        <begin position="202"/>
        <end position="227"/>
    </location>
</feature>
<feature type="region of interest" description="Disordered" evidence="8">
    <location>
        <begin position="573"/>
        <end position="630"/>
    </location>
</feature>
<dbReference type="GO" id="GO:0071037">
    <property type="term" value="P:nuclear polyadenylation-dependent snRNA catabolic process"/>
    <property type="evidence" value="ECO:0007669"/>
    <property type="project" value="TreeGrafter"/>
</dbReference>
<dbReference type="InterPro" id="IPR036875">
    <property type="entry name" value="Znf_CCHC_sf"/>
</dbReference>
<feature type="domain" description="CCHC-type" evidence="9">
    <location>
        <begin position="308"/>
        <end position="323"/>
    </location>
</feature>
<reference evidence="10 11" key="1">
    <citation type="submission" date="2020-07" db="EMBL/GenBank/DDBJ databases">
        <title>Trichoderma asperellum IC-1 whole genome shotgun sequence.</title>
        <authorList>
            <person name="Kanamasa S."/>
            <person name="Takahashi H."/>
        </authorList>
    </citation>
    <scope>NUCLEOTIDE SEQUENCE [LARGE SCALE GENOMIC DNA]</scope>
    <source>
        <strain evidence="10 11">IC-1</strain>
    </source>
</reference>
<evidence type="ECO:0000256" key="1">
    <source>
        <dbReference type="ARBA" id="ARBA00004123"/>
    </source>
</evidence>
<evidence type="ECO:0000256" key="6">
    <source>
        <dbReference type="ARBA" id="ARBA00023242"/>
    </source>
</evidence>
<evidence type="ECO:0000256" key="2">
    <source>
        <dbReference type="ARBA" id="ARBA00022723"/>
    </source>
</evidence>
<dbReference type="PANTHER" id="PTHR46543">
    <property type="entry name" value="ZINC FINGER CCHC DOMAIN-CONTAINING PROTEIN 7"/>
    <property type="match status" value="1"/>
</dbReference>
<proteinExistence type="predicted"/>
<dbReference type="SUPFAM" id="SSF57756">
    <property type="entry name" value="Retrovirus zinc finger-like domains"/>
    <property type="match status" value="2"/>
</dbReference>
<feature type="compositionally biased region" description="Polar residues" evidence="8">
    <location>
        <begin position="1"/>
        <end position="16"/>
    </location>
</feature>
<dbReference type="EMBL" id="BLZH01000006">
    <property type="protein sequence ID" value="GFP56240.1"/>
    <property type="molecule type" value="Genomic_DNA"/>
</dbReference>
<dbReference type="PANTHER" id="PTHR46543:SF1">
    <property type="entry name" value="ZINC FINGER CCHC DOMAIN-CONTAINING PROTEIN 7"/>
    <property type="match status" value="1"/>
</dbReference>
<dbReference type="GO" id="GO:0071038">
    <property type="term" value="P:TRAMP-dependent tRNA surveillance pathway"/>
    <property type="evidence" value="ECO:0007669"/>
    <property type="project" value="TreeGrafter"/>
</dbReference>
<feature type="compositionally biased region" description="Basic and acidic residues" evidence="8">
    <location>
        <begin position="528"/>
        <end position="554"/>
    </location>
</feature>
<feature type="domain" description="CCHC-type" evidence="9">
    <location>
        <begin position="345"/>
        <end position="361"/>
    </location>
</feature>
<name>A0A6V8QV43_TRIAP</name>
<dbReference type="AlphaFoldDB" id="A0A6V8QV43"/>
<accession>A0A6V8QV43</accession>
<evidence type="ECO:0000256" key="5">
    <source>
        <dbReference type="ARBA" id="ARBA00022833"/>
    </source>
</evidence>
<keyword evidence="2" id="KW-0479">Metal-binding</keyword>